<evidence type="ECO:0000256" key="8">
    <source>
        <dbReference type="PROSITE-ProRule" id="PRU01360"/>
    </source>
</evidence>
<evidence type="ECO:0000256" key="3">
    <source>
        <dbReference type="ARBA" id="ARBA00022452"/>
    </source>
</evidence>
<evidence type="ECO:0000313" key="11">
    <source>
        <dbReference type="Proteomes" id="UP000199514"/>
    </source>
</evidence>
<dbReference type="InterPro" id="IPR039426">
    <property type="entry name" value="TonB-dep_rcpt-like"/>
</dbReference>
<dbReference type="PANTHER" id="PTHR30069">
    <property type="entry name" value="TONB-DEPENDENT OUTER MEMBRANE RECEPTOR"/>
    <property type="match status" value="1"/>
</dbReference>
<keyword evidence="5" id="KW-0732">Signal</keyword>
<dbReference type="STRING" id="927664.SAMN05421780_102252"/>
<dbReference type="GO" id="GO:0044718">
    <property type="term" value="P:siderophore transmembrane transport"/>
    <property type="evidence" value="ECO:0007669"/>
    <property type="project" value="TreeGrafter"/>
</dbReference>
<dbReference type="Gene3D" id="2.40.170.20">
    <property type="entry name" value="TonB-dependent receptor, beta-barrel domain"/>
    <property type="match status" value="1"/>
</dbReference>
<sequence length="662" mass="74065">MAQTSKDSLISADSVSLQQLLNLKSSGISSELEKDVNESVQAASKRPLPLRKSPSIVSVISNDEIQISGARDLVDVLRLVPGLEFGTDVQGAYSIVLRGNVSTEGKILLMLDGMELNENMYASIQIANRIPVEQIRRIEVIRGPGSAIYGGFAEYGVINIITKNADRNGFRVTAANGMGKEGYMRQTASVTAGVGNENVRFAAGAWLGRAQQGEGKYRDFYGNSYDLRDNQTFQTMAANLLFTYKNLSVSTFLEQYNTQIRDGFDEVRPQAYDNNYKTLIVEAKHQANISPNLQLTTKLNYKFQRPWELRASSLKVASDDSTEYEVYQRSVARYKLNSTMSYDFTKKINLIAGAEYFQDIAKTDSVTDMFYNGKDKLSYNNIAVFAQSLFKYRWANITVGARYDHHSHAGAAFAPRVGITKRYDKWHFKLLYGNSFRAPSVENINYSENAGIKPEKSTVIELEAGYQLDENSLITMSLYDIETRKVIVYSSVDDVEVYKNLPKTGSQGIEAEYRYKKDGLFLTANYAYYTKANKTQIGIYSVEGHDGAILGAAQHKVNLVLGWNVTKKMSLAPSLNWLGKRYGYAPADLSGLGELKEYKPTALLNFSVRYVDFLIPNLSVVLSGYNLLNASNPLICNYYNAGGHTAMPNNPREVLVRFSYRF</sequence>
<dbReference type="Proteomes" id="UP000199514">
    <property type="component" value="Unassembled WGS sequence"/>
</dbReference>
<dbReference type="InterPro" id="IPR012910">
    <property type="entry name" value="Plug_dom"/>
</dbReference>
<dbReference type="InterPro" id="IPR036942">
    <property type="entry name" value="Beta-barrel_TonB_sf"/>
</dbReference>
<dbReference type="GO" id="GO:0009279">
    <property type="term" value="C:cell outer membrane"/>
    <property type="evidence" value="ECO:0007669"/>
    <property type="project" value="UniProtKB-SubCell"/>
</dbReference>
<dbReference type="AlphaFoldDB" id="A0A1I1FNQ3"/>
<dbReference type="Gene3D" id="2.170.130.10">
    <property type="entry name" value="TonB-dependent receptor, plug domain"/>
    <property type="match status" value="1"/>
</dbReference>
<evidence type="ECO:0000256" key="7">
    <source>
        <dbReference type="ARBA" id="ARBA00023237"/>
    </source>
</evidence>
<feature type="domain" description="TonB-dependent receptor plug" evidence="9">
    <location>
        <begin position="50"/>
        <end position="157"/>
    </location>
</feature>
<keyword evidence="10" id="KW-0675">Receptor</keyword>
<organism evidence="10 11">
    <name type="scientific">Flexibacter flexilis DSM 6793</name>
    <dbReference type="NCBI Taxonomy" id="927664"/>
    <lineage>
        <taxon>Bacteria</taxon>
        <taxon>Pseudomonadati</taxon>
        <taxon>Bacteroidota</taxon>
        <taxon>Cytophagia</taxon>
        <taxon>Cytophagales</taxon>
        <taxon>Flexibacteraceae</taxon>
        <taxon>Flexibacter</taxon>
    </lineage>
</organism>
<keyword evidence="11" id="KW-1185">Reference proteome</keyword>
<accession>A0A1I1FNQ3</accession>
<evidence type="ECO:0000256" key="1">
    <source>
        <dbReference type="ARBA" id="ARBA00004571"/>
    </source>
</evidence>
<evidence type="ECO:0000256" key="2">
    <source>
        <dbReference type="ARBA" id="ARBA00022448"/>
    </source>
</evidence>
<protein>
    <submittedName>
        <fullName evidence="10">Outer membrane cobalamin receptor protein</fullName>
    </submittedName>
</protein>
<keyword evidence="7 8" id="KW-0998">Cell outer membrane</keyword>
<evidence type="ECO:0000256" key="5">
    <source>
        <dbReference type="ARBA" id="ARBA00022729"/>
    </source>
</evidence>
<reference evidence="10 11" key="1">
    <citation type="submission" date="2016-10" db="EMBL/GenBank/DDBJ databases">
        <authorList>
            <person name="de Groot N.N."/>
        </authorList>
    </citation>
    <scope>NUCLEOTIDE SEQUENCE [LARGE SCALE GENOMIC DNA]</scope>
    <source>
        <strain evidence="10 11">DSM 6793</strain>
    </source>
</reference>
<dbReference type="Pfam" id="PF07715">
    <property type="entry name" value="Plug"/>
    <property type="match status" value="1"/>
</dbReference>
<keyword evidence="6 8" id="KW-0472">Membrane</keyword>
<proteinExistence type="inferred from homology"/>
<gene>
    <name evidence="10" type="ORF">SAMN05421780_102252</name>
</gene>
<dbReference type="EMBL" id="FOLE01000002">
    <property type="protein sequence ID" value="SFC00626.1"/>
    <property type="molecule type" value="Genomic_DNA"/>
</dbReference>
<keyword evidence="3 8" id="KW-1134">Transmembrane beta strand</keyword>
<keyword evidence="2 8" id="KW-0813">Transport</keyword>
<evidence type="ECO:0000256" key="4">
    <source>
        <dbReference type="ARBA" id="ARBA00022692"/>
    </source>
</evidence>
<name>A0A1I1FNQ3_9BACT</name>
<keyword evidence="4 8" id="KW-0812">Transmembrane</keyword>
<dbReference type="GO" id="GO:0015344">
    <property type="term" value="F:siderophore uptake transmembrane transporter activity"/>
    <property type="evidence" value="ECO:0007669"/>
    <property type="project" value="TreeGrafter"/>
</dbReference>
<dbReference type="PROSITE" id="PS52016">
    <property type="entry name" value="TONB_DEPENDENT_REC_3"/>
    <property type="match status" value="1"/>
</dbReference>
<dbReference type="SUPFAM" id="SSF56935">
    <property type="entry name" value="Porins"/>
    <property type="match status" value="1"/>
</dbReference>
<dbReference type="PANTHER" id="PTHR30069:SF29">
    <property type="entry name" value="HEMOGLOBIN AND HEMOGLOBIN-HAPTOGLOBIN-BINDING PROTEIN 1-RELATED"/>
    <property type="match status" value="1"/>
</dbReference>
<dbReference type="InterPro" id="IPR037066">
    <property type="entry name" value="Plug_dom_sf"/>
</dbReference>
<evidence type="ECO:0000256" key="6">
    <source>
        <dbReference type="ARBA" id="ARBA00023136"/>
    </source>
</evidence>
<comment type="similarity">
    <text evidence="8">Belongs to the TonB-dependent receptor family.</text>
</comment>
<comment type="subcellular location">
    <subcellularLocation>
        <location evidence="1 8">Cell outer membrane</location>
        <topology evidence="1 8">Multi-pass membrane protein</topology>
    </subcellularLocation>
</comment>
<evidence type="ECO:0000259" key="9">
    <source>
        <dbReference type="Pfam" id="PF07715"/>
    </source>
</evidence>
<evidence type="ECO:0000313" key="10">
    <source>
        <dbReference type="EMBL" id="SFC00626.1"/>
    </source>
</evidence>